<comment type="catalytic activity">
    <reaction evidence="5">
        <text>Hydrolysis of proteins with broad specificity for peptide bonds, and a preference for a large uncharged residue in P1. Hydrolyzes peptide amides.</text>
        <dbReference type="EC" id="3.4.21.62"/>
    </reaction>
</comment>
<evidence type="ECO:0000256" key="7">
    <source>
        <dbReference type="PROSITE-ProRule" id="PRU01240"/>
    </source>
</evidence>
<evidence type="ECO:0000256" key="8">
    <source>
        <dbReference type="RuleBase" id="RU003355"/>
    </source>
</evidence>
<evidence type="ECO:0000256" key="6">
    <source>
        <dbReference type="ARBA" id="ARBA00023619"/>
    </source>
</evidence>
<dbReference type="GO" id="GO:0004252">
    <property type="term" value="F:serine-type endopeptidase activity"/>
    <property type="evidence" value="ECO:0007669"/>
    <property type="project" value="UniProtKB-UniRule"/>
</dbReference>
<feature type="domain" description="Peptidase S8/S53" evidence="9">
    <location>
        <begin position="124"/>
        <end position="356"/>
    </location>
</feature>
<keyword evidence="4 7" id="KW-0720">Serine protease</keyword>
<evidence type="ECO:0000256" key="2">
    <source>
        <dbReference type="ARBA" id="ARBA00022670"/>
    </source>
</evidence>
<comment type="similarity">
    <text evidence="1 7 8">Belongs to the peptidase S8 family.</text>
</comment>
<feature type="active site" description="Charge relay system" evidence="7">
    <location>
        <position position="131"/>
    </location>
</feature>
<dbReference type="SUPFAM" id="SSF52743">
    <property type="entry name" value="Subtilisin-like"/>
    <property type="match status" value="1"/>
</dbReference>
<dbReference type="InterPro" id="IPR036852">
    <property type="entry name" value="Peptidase_S8/S53_dom_sf"/>
</dbReference>
<proteinExistence type="inferred from homology"/>
<dbReference type="PROSITE" id="PS51892">
    <property type="entry name" value="SUBTILASE"/>
    <property type="match status" value="1"/>
</dbReference>
<dbReference type="OrthoDB" id="531541at2759"/>
<evidence type="ECO:0000256" key="4">
    <source>
        <dbReference type="ARBA" id="ARBA00022825"/>
    </source>
</evidence>
<accession>A0A7J6L7L6</accession>
<evidence type="ECO:0000256" key="3">
    <source>
        <dbReference type="ARBA" id="ARBA00022801"/>
    </source>
</evidence>
<evidence type="ECO:0000259" key="9">
    <source>
        <dbReference type="Pfam" id="PF00082"/>
    </source>
</evidence>
<comment type="caution">
    <text evidence="10">The sequence shown here is derived from an EMBL/GenBank/DDBJ whole genome shotgun (WGS) entry which is preliminary data.</text>
</comment>
<dbReference type="PANTHER" id="PTHR43806">
    <property type="entry name" value="PEPTIDASE S8"/>
    <property type="match status" value="1"/>
</dbReference>
<dbReference type="InterPro" id="IPR023827">
    <property type="entry name" value="Peptidase_S8_Asp-AS"/>
</dbReference>
<dbReference type="InterPro" id="IPR050131">
    <property type="entry name" value="Peptidase_S8_subtilisin-like"/>
</dbReference>
<evidence type="ECO:0000313" key="10">
    <source>
        <dbReference type="EMBL" id="KAF4655171.1"/>
    </source>
</evidence>
<evidence type="ECO:0000256" key="1">
    <source>
        <dbReference type="ARBA" id="ARBA00011073"/>
    </source>
</evidence>
<evidence type="ECO:0000313" key="11">
    <source>
        <dbReference type="Proteomes" id="UP000591131"/>
    </source>
</evidence>
<dbReference type="Proteomes" id="UP000591131">
    <property type="component" value="Unassembled WGS sequence"/>
</dbReference>
<dbReference type="InterPro" id="IPR015500">
    <property type="entry name" value="Peptidase_S8_subtilisin-rel"/>
</dbReference>
<dbReference type="GO" id="GO:0006508">
    <property type="term" value="P:proteolysis"/>
    <property type="evidence" value="ECO:0007669"/>
    <property type="project" value="UniProtKB-KW"/>
</dbReference>
<evidence type="ECO:0000256" key="5">
    <source>
        <dbReference type="ARBA" id="ARBA00023529"/>
    </source>
</evidence>
<keyword evidence="3 7" id="KW-0378">Hydrolase</keyword>
<dbReference type="PANTHER" id="PTHR43806:SF11">
    <property type="entry name" value="CEREVISIN-RELATED"/>
    <property type="match status" value="1"/>
</dbReference>
<protein>
    <recommendedName>
        <fullName evidence="6">subtilisin</fullName>
        <ecNumber evidence="6">3.4.21.62</ecNumber>
    </recommendedName>
</protein>
<dbReference type="Pfam" id="PF00082">
    <property type="entry name" value="Peptidase_S8"/>
    <property type="match status" value="1"/>
</dbReference>
<feature type="active site" description="Charge relay system" evidence="7">
    <location>
        <position position="175"/>
    </location>
</feature>
<dbReference type="Gene3D" id="3.40.50.200">
    <property type="entry name" value="Peptidase S8/S53 domain"/>
    <property type="match status" value="1"/>
</dbReference>
<keyword evidence="2 7" id="KW-0645">Protease</keyword>
<organism evidence="10 11">
    <name type="scientific">Perkinsus chesapeaki</name>
    <name type="common">Clam parasite</name>
    <name type="synonym">Perkinsus andrewsi</name>
    <dbReference type="NCBI Taxonomy" id="330153"/>
    <lineage>
        <taxon>Eukaryota</taxon>
        <taxon>Sar</taxon>
        <taxon>Alveolata</taxon>
        <taxon>Perkinsozoa</taxon>
        <taxon>Perkinsea</taxon>
        <taxon>Perkinsida</taxon>
        <taxon>Perkinsidae</taxon>
        <taxon>Perkinsus</taxon>
    </lineage>
</organism>
<dbReference type="PROSITE" id="PS00138">
    <property type="entry name" value="SUBTILASE_SER"/>
    <property type="match status" value="1"/>
</dbReference>
<keyword evidence="11" id="KW-1185">Reference proteome</keyword>
<dbReference type="InterPro" id="IPR023828">
    <property type="entry name" value="Peptidase_S8_Ser-AS"/>
</dbReference>
<dbReference type="PROSITE" id="PS00136">
    <property type="entry name" value="SUBTILASE_ASP"/>
    <property type="match status" value="1"/>
</dbReference>
<reference evidence="10 11" key="1">
    <citation type="submission" date="2020-04" db="EMBL/GenBank/DDBJ databases">
        <title>Perkinsus chesapeaki whole genome sequence.</title>
        <authorList>
            <person name="Bogema D.R."/>
        </authorList>
    </citation>
    <scope>NUCLEOTIDE SEQUENCE [LARGE SCALE GENOMIC DNA]</scope>
    <source>
        <strain evidence="10">ATCC PRA-425</strain>
    </source>
</reference>
<dbReference type="EC" id="3.4.21.62" evidence="6"/>
<dbReference type="AlphaFoldDB" id="A0A7J6L7L6"/>
<sequence length="413" mass="44770">MSDGSLVDIRRLPSLLDDMSSSADDNMRSFLKSVKVSTLTNANIQIVHTSPDTIESHTLCAFAEDAAKVIPKLDVKCGGNAFAEVQQLDPSLHVNDPGATTQDHFKRMRMGEVWDLLSRYSLRTVSVAILDTGVNFTDPDLAPLEGIFRKSSGGIFYGAWNFVNKTSKQNITHQHGTSIARLMAAKGNNSYGMVGMAPNVKLASMQVLDGNGRGNVADICEGIDMAIDIGVDIISASIRTEFQYMSVASRDLYRRTLDAAERKGIIVVSGSGNEGKDAYECYPCSHGGPYGICVGALNDNDTYTLARWSNYGSVVDIAAFGLWIQVGLDNEGSPIHYYGTSFATPMVTGTVAMLMGLGIDKQWIKRLLLHYALPIDTQGHPIRPRGGALDVLGTIQGAISRFRISPKNIRGRL</sequence>
<gene>
    <name evidence="10" type="primary">SUB2_24</name>
    <name evidence="10" type="ORF">FOL47_009549</name>
</gene>
<dbReference type="EMBL" id="JAAPAO010000673">
    <property type="protein sequence ID" value="KAF4655171.1"/>
    <property type="molecule type" value="Genomic_DNA"/>
</dbReference>
<dbReference type="InterPro" id="IPR000209">
    <property type="entry name" value="Peptidase_S8/S53_dom"/>
</dbReference>
<dbReference type="PRINTS" id="PR00723">
    <property type="entry name" value="SUBTILISIN"/>
</dbReference>
<name>A0A7J6L7L6_PERCH</name>
<feature type="active site" description="Charge relay system" evidence="7">
    <location>
        <position position="341"/>
    </location>
</feature>